<feature type="compositionally biased region" description="Gly residues" evidence="5">
    <location>
        <begin position="360"/>
        <end position="371"/>
    </location>
</feature>
<keyword evidence="9" id="KW-1185">Reference proteome</keyword>
<keyword evidence="3 6" id="KW-1133">Transmembrane helix</keyword>
<evidence type="ECO:0000256" key="3">
    <source>
        <dbReference type="ARBA" id="ARBA00022989"/>
    </source>
</evidence>
<feature type="transmembrane region" description="Helical" evidence="6">
    <location>
        <begin position="75"/>
        <end position="98"/>
    </location>
</feature>
<feature type="domain" description="Mechanosensitive ion channel MscS" evidence="7">
    <location>
        <begin position="175"/>
        <end position="241"/>
    </location>
</feature>
<dbReference type="PANTHER" id="PTHR30566">
    <property type="entry name" value="YNAI-RELATED MECHANOSENSITIVE ION CHANNEL"/>
    <property type="match status" value="1"/>
</dbReference>
<dbReference type="EMBL" id="BSDI01000008">
    <property type="protein sequence ID" value="GLH96962.1"/>
    <property type="molecule type" value="Genomic_DNA"/>
</dbReference>
<reference evidence="8" key="1">
    <citation type="submission" date="2022-12" db="EMBL/GenBank/DDBJ databases">
        <title>New Phytohabitans aurantiacus sp. RD004123 nov., an actinomycete isolated from soil.</title>
        <authorList>
            <person name="Triningsih D.W."/>
            <person name="Harunari E."/>
            <person name="Igarashi Y."/>
        </authorList>
    </citation>
    <scope>NUCLEOTIDE SEQUENCE</scope>
    <source>
        <strain evidence="8">RD004123</strain>
    </source>
</reference>
<evidence type="ECO:0000313" key="9">
    <source>
        <dbReference type="Proteomes" id="UP001144280"/>
    </source>
</evidence>
<gene>
    <name evidence="8" type="ORF">Pa4123_22360</name>
</gene>
<feature type="transmembrane region" description="Helical" evidence="6">
    <location>
        <begin position="6"/>
        <end position="25"/>
    </location>
</feature>
<feature type="compositionally biased region" description="Pro residues" evidence="5">
    <location>
        <begin position="466"/>
        <end position="483"/>
    </location>
</feature>
<feature type="transmembrane region" description="Helical" evidence="6">
    <location>
        <begin position="126"/>
        <end position="147"/>
    </location>
</feature>
<dbReference type="PANTHER" id="PTHR30566:SF25">
    <property type="entry name" value="INNER MEMBRANE PROTEIN"/>
    <property type="match status" value="1"/>
</dbReference>
<proteinExistence type="predicted"/>
<dbReference type="Pfam" id="PF00924">
    <property type="entry name" value="MS_channel_2nd"/>
    <property type="match status" value="1"/>
</dbReference>
<evidence type="ECO:0000256" key="6">
    <source>
        <dbReference type="SAM" id="Phobius"/>
    </source>
</evidence>
<evidence type="ECO:0000256" key="4">
    <source>
        <dbReference type="ARBA" id="ARBA00023136"/>
    </source>
</evidence>
<dbReference type="InterPro" id="IPR010920">
    <property type="entry name" value="LSM_dom_sf"/>
</dbReference>
<evidence type="ECO:0000256" key="2">
    <source>
        <dbReference type="ARBA" id="ARBA00022692"/>
    </source>
</evidence>
<dbReference type="SUPFAM" id="SSF50182">
    <property type="entry name" value="Sm-like ribonucleoproteins"/>
    <property type="match status" value="1"/>
</dbReference>
<protein>
    <recommendedName>
        <fullName evidence="7">Mechanosensitive ion channel MscS domain-containing protein</fullName>
    </recommendedName>
</protein>
<keyword evidence="2 6" id="KW-0812">Transmembrane</keyword>
<evidence type="ECO:0000259" key="7">
    <source>
        <dbReference type="Pfam" id="PF00924"/>
    </source>
</evidence>
<feature type="transmembrane region" description="Helical" evidence="6">
    <location>
        <begin position="153"/>
        <end position="172"/>
    </location>
</feature>
<sequence>MEAALWTVTMTVAAVAIALAVVEVVHRVIRRLGSRSVLLRELTEHAHRPFQVAVVLVACQAAVRSSAGEFPGRAVVLHLLVLAAIAGFAWLVAALLLVSEDVALARFRTDVPDNRRARKLHTQVVMLRRVTVAGIVVVTAGVMLMTFPHVRAIGASLLASAGVIGVVAALAAQSVLGNVFAGLQLTFSDAVRLDDVVVVEGEWGRIEELTLSYVVVQIWDDRRLILPTSYFTTKPFQNWTRTRAAVLGTAEFDLDWSVPVTEMREELRRFVESSELWDGRVCVLQVTEATGGMIQVRALVSAVDAPTLWDLRCLVREHLVNWIRDHHADALPRMRADVAADGALWPSPVGRDGVSHDGAARGGFGLDGAGRGSASRDGAGRGGVGRGSASRDGAGRGGVGRDGAARDGFGPGGGVRDGGARDGAAARERAGRDGAAPDDDARVFGGSDDGDSRAEAFVGPDEPARPEPASPDPAAPRPEPPLPTLAGVAAGTAAGEAGRPTRPA</sequence>
<evidence type="ECO:0000256" key="5">
    <source>
        <dbReference type="SAM" id="MobiDB-lite"/>
    </source>
</evidence>
<feature type="compositionally biased region" description="Low complexity" evidence="5">
    <location>
        <begin position="484"/>
        <end position="498"/>
    </location>
</feature>
<evidence type="ECO:0000313" key="8">
    <source>
        <dbReference type="EMBL" id="GLH96962.1"/>
    </source>
</evidence>
<feature type="compositionally biased region" description="Basic and acidic residues" evidence="5">
    <location>
        <begin position="418"/>
        <end position="432"/>
    </location>
</feature>
<comment type="subcellular location">
    <subcellularLocation>
        <location evidence="1">Membrane</location>
    </subcellularLocation>
</comment>
<name>A0ABQ5QRU2_9ACTN</name>
<dbReference type="InterPro" id="IPR006685">
    <property type="entry name" value="MscS_channel_2nd"/>
</dbReference>
<evidence type="ECO:0000256" key="1">
    <source>
        <dbReference type="ARBA" id="ARBA00004370"/>
    </source>
</evidence>
<feature type="region of interest" description="Disordered" evidence="5">
    <location>
        <begin position="349"/>
        <end position="504"/>
    </location>
</feature>
<organism evidence="8 9">
    <name type="scientific">Phytohabitans aurantiacus</name>
    <dbReference type="NCBI Taxonomy" id="3016789"/>
    <lineage>
        <taxon>Bacteria</taxon>
        <taxon>Bacillati</taxon>
        <taxon>Actinomycetota</taxon>
        <taxon>Actinomycetes</taxon>
        <taxon>Micromonosporales</taxon>
        <taxon>Micromonosporaceae</taxon>
    </lineage>
</organism>
<dbReference type="Proteomes" id="UP001144280">
    <property type="component" value="Unassembled WGS sequence"/>
</dbReference>
<dbReference type="InterPro" id="IPR023408">
    <property type="entry name" value="MscS_beta-dom_sf"/>
</dbReference>
<dbReference type="Gene3D" id="1.10.287.1260">
    <property type="match status" value="1"/>
</dbReference>
<accession>A0ABQ5QRU2</accession>
<comment type="caution">
    <text evidence="8">The sequence shown here is derived from an EMBL/GenBank/DDBJ whole genome shotgun (WGS) entry which is preliminary data.</text>
</comment>
<keyword evidence="4 6" id="KW-0472">Membrane</keyword>
<dbReference type="Gene3D" id="2.30.30.60">
    <property type="match status" value="1"/>
</dbReference>